<gene>
    <name evidence="3" type="ORF">S01H1_68986</name>
</gene>
<keyword evidence="2" id="KW-0472">Membrane</keyword>
<reference evidence="3" key="1">
    <citation type="journal article" date="2014" name="Front. Microbiol.">
        <title>High frequency of phylogenetically diverse reductive dehalogenase-homologous genes in deep subseafloor sedimentary metagenomes.</title>
        <authorList>
            <person name="Kawai M."/>
            <person name="Futagami T."/>
            <person name="Toyoda A."/>
            <person name="Takaki Y."/>
            <person name="Nishi S."/>
            <person name="Hori S."/>
            <person name="Arai W."/>
            <person name="Tsubouchi T."/>
            <person name="Morono Y."/>
            <person name="Uchiyama I."/>
            <person name="Ito T."/>
            <person name="Fujiyama A."/>
            <person name="Inagaki F."/>
            <person name="Takami H."/>
        </authorList>
    </citation>
    <scope>NUCLEOTIDE SEQUENCE</scope>
    <source>
        <strain evidence="3">Expedition CK06-06</strain>
    </source>
</reference>
<keyword evidence="2" id="KW-0812">Transmembrane</keyword>
<sequence length="82" mass="9227">DTLIPPKSNESNKTNESYDYSDTLSDSTRSSHVIIDIPYDSWSPDQSGTTYNDSKDSFDDAYGFFLLIMTFLISTVVNDEVV</sequence>
<evidence type="ECO:0000256" key="2">
    <source>
        <dbReference type="SAM" id="Phobius"/>
    </source>
</evidence>
<accession>X0XM52</accession>
<dbReference type="EMBL" id="BARS01045773">
    <property type="protein sequence ID" value="GAG36407.1"/>
    <property type="molecule type" value="Genomic_DNA"/>
</dbReference>
<feature type="non-terminal residue" evidence="3">
    <location>
        <position position="1"/>
    </location>
</feature>
<feature type="transmembrane region" description="Helical" evidence="2">
    <location>
        <begin position="61"/>
        <end position="78"/>
    </location>
</feature>
<proteinExistence type="predicted"/>
<protein>
    <submittedName>
        <fullName evidence="3">Uncharacterized protein</fullName>
    </submittedName>
</protein>
<evidence type="ECO:0000256" key="1">
    <source>
        <dbReference type="SAM" id="MobiDB-lite"/>
    </source>
</evidence>
<feature type="region of interest" description="Disordered" evidence="1">
    <location>
        <begin position="1"/>
        <end position="27"/>
    </location>
</feature>
<keyword evidence="2" id="KW-1133">Transmembrane helix</keyword>
<name>X0XM52_9ZZZZ</name>
<feature type="compositionally biased region" description="Low complexity" evidence="1">
    <location>
        <begin position="17"/>
        <end position="27"/>
    </location>
</feature>
<dbReference type="AlphaFoldDB" id="X0XM52"/>
<organism evidence="3">
    <name type="scientific">marine sediment metagenome</name>
    <dbReference type="NCBI Taxonomy" id="412755"/>
    <lineage>
        <taxon>unclassified sequences</taxon>
        <taxon>metagenomes</taxon>
        <taxon>ecological metagenomes</taxon>
    </lineage>
</organism>
<comment type="caution">
    <text evidence="3">The sequence shown here is derived from an EMBL/GenBank/DDBJ whole genome shotgun (WGS) entry which is preliminary data.</text>
</comment>
<evidence type="ECO:0000313" key="3">
    <source>
        <dbReference type="EMBL" id="GAG36407.1"/>
    </source>
</evidence>